<organism evidence="8 9">
    <name type="scientific">Lactococcus cremoris subsp. cremoris GE214</name>
    <dbReference type="NCBI Taxonomy" id="1415168"/>
    <lineage>
        <taxon>Bacteria</taxon>
        <taxon>Bacillati</taxon>
        <taxon>Bacillota</taxon>
        <taxon>Bacilli</taxon>
        <taxon>Lactobacillales</taxon>
        <taxon>Streptococcaceae</taxon>
        <taxon>Lactococcus</taxon>
        <taxon>Lactococcus cremoris subsp. cremoris</taxon>
    </lineage>
</organism>
<feature type="active site" description="Nucleophile" evidence="5">
    <location>
        <position position="42"/>
    </location>
</feature>
<name>A0A084A9B3_LACLC</name>
<comment type="similarity">
    <text evidence="2 5">Belongs to the pseudouridine synthase TruB family. Type 1 subfamily.</text>
</comment>
<keyword evidence="4 5" id="KW-0413">Isomerase</keyword>
<dbReference type="SUPFAM" id="SSF55120">
    <property type="entry name" value="Pseudouridine synthase"/>
    <property type="match status" value="1"/>
</dbReference>
<dbReference type="InterPro" id="IPR014780">
    <property type="entry name" value="tRNA_psdUridine_synth_TruB"/>
</dbReference>
<reference evidence="8 9" key="1">
    <citation type="submission" date="2014-06" db="EMBL/GenBank/DDBJ databases">
        <title>Draft genome sequence of the putrescine producing strain Lactococcus lactis subsp cremoris GE214.</title>
        <authorList>
            <person name="Ladero V."/>
            <person name="Linares D.M."/>
            <person name="del Rio B."/>
            <person name="Mayo B."/>
            <person name="Martin M.C."/>
            <person name="Fernandez M."/>
            <person name="Alvarez M.A."/>
        </authorList>
    </citation>
    <scope>NUCLEOTIDE SEQUENCE [LARGE SCALE GENOMIC DNA]</scope>
    <source>
        <strain evidence="8 9">GE214</strain>
    </source>
</reference>
<proteinExistence type="inferred from homology"/>
<evidence type="ECO:0000259" key="6">
    <source>
        <dbReference type="Pfam" id="PF01509"/>
    </source>
</evidence>
<dbReference type="InterPro" id="IPR002501">
    <property type="entry name" value="PsdUridine_synth_N"/>
</dbReference>
<sequence>MNENLNGILNVYKEAGWTSFDVVAKLRGILKTKKIGHGGTLDPSVTGVLPIAVGKSTRLLEYMEAAGKIYEGQVTIGFSTETEDADGAIVNQAPVKNNLTESEIDSAMSHFVGKIKQIPPMYSAVKINGKKLYEYARAGQTIERPAREITIKSFVRTSPIDWNKEEGLVTFSFKVECSKGTYVRTLAVDLADSLGYAGHMSKLQRTASNGLLIKDAIKLSKIEEIKESGKLSTILYPAEYAVSDLPRVNLTTVQFDMARVGKKFAQSDWTYEVETADSSVNKTKQQEYLLTDLSLLTTEKFAAFYNDKLVAVYMKHPEKEGIWKPNKVLV</sequence>
<evidence type="ECO:0000256" key="1">
    <source>
        <dbReference type="ARBA" id="ARBA00000385"/>
    </source>
</evidence>
<dbReference type="Proteomes" id="UP000028401">
    <property type="component" value="Unassembled WGS sequence"/>
</dbReference>
<gene>
    <name evidence="5" type="primary">truB</name>
    <name evidence="8" type="ORF">U725_02007</name>
</gene>
<evidence type="ECO:0000259" key="7">
    <source>
        <dbReference type="Pfam" id="PF16198"/>
    </source>
</evidence>
<dbReference type="GO" id="GO:1990481">
    <property type="term" value="P:mRNA pseudouridine synthesis"/>
    <property type="evidence" value="ECO:0007669"/>
    <property type="project" value="TreeGrafter"/>
</dbReference>
<protein>
    <recommendedName>
        <fullName evidence="5">tRNA pseudouridine synthase B</fullName>
        <ecNumber evidence="5">5.4.99.25</ecNumber>
    </recommendedName>
    <alternativeName>
        <fullName evidence="5">tRNA pseudouridine(55) synthase</fullName>
        <shortName evidence="5">Psi55 synthase</shortName>
    </alternativeName>
    <alternativeName>
        <fullName evidence="5">tRNA pseudouridylate synthase</fullName>
    </alternativeName>
    <alternativeName>
        <fullName evidence="5">tRNA-uridine isomerase</fullName>
    </alternativeName>
</protein>
<accession>A0A084A9B3</accession>
<dbReference type="PANTHER" id="PTHR13767:SF2">
    <property type="entry name" value="PSEUDOURIDYLATE SYNTHASE TRUB1"/>
    <property type="match status" value="1"/>
</dbReference>
<feature type="domain" description="tRNA pseudouridylate synthase B C-terminal" evidence="7">
    <location>
        <begin position="184"/>
        <end position="242"/>
    </location>
</feature>
<comment type="caution">
    <text evidence="8">The sequence shown here is derived from an EMBL/GenBank/DDBJ whole genome shotgun (WGS) entry which is preliminary data.</text>
</comment>
<evidence type="ECO:0000313" key="9">
    <source>
        <dbReference type="Proteomes" id="UP000028401"/>
    </source>
</evidence>
<dbReference type="PATRIC" id="fig|1415168.3.peg.2082"/>
<dbReference type="GO" id="GO:0003723">
    <property type="term" value="F:RNA binding"/>
    <property type="evidence" value="ECO:0007669"/>
    <property type="project" value="InterPro"/>
</dbReference>
<dbReference type="NCBIfam" id="TIGR00431">
    <property type="entry name" value="TruB"/>
    <property type="match status" value="1"/>
</dbReference>
<evidence type="ECO:0000256" key="5">
    <source>
        <dbReference type="HAMAP-Rule" id="MF_01080"/>
    </source>
</evidence>
<feature type="domain" description="Pseudouridine synthase II N-terminal" evidence="6">
    <location>
        <begin position="27"/>
        <end position="183"/>
    </location>
</feature>
<dbReference type="CDD" id="cd02573">
    <property type="entry name" value="PseudoU_synth_EcTruB"/>
    <property type="match status" value="1"/>
</dbReference>
<evidence type="ECO:0000256" key="2">
    <source>
        <dbReference type="ARBA" id="ARBA00005642"/>
    </source>
</evidence>
<dbReference type="GO" id="GO:0031119">
    <property type="term" value="P:tRNA pseudouridine synthesis"/>
    <property type="evidence" value="ECO:0007669"/>
    <property type="project" value="UniProtKB-UniRule"/>
</dbReference>
<comment type="catalytic activity">
    <reaction evidence="1 5">
        <text>uridine(55) in tRNA = pseudouridine(55) in tRNA</text>
        <dbReference type="Rhea" id="RHEA:42532"/>
        <dbReference type="Rhea" id="RHEA-COMP:10101"/>
        <dbReference type="Rhea" id="RHEA-COMP:10102"/>
        <dbReference type="ChEBI" id="CHEBI:65314"/>
        <dbReference type="ChEBI" id="CHEBI:65315"/>
        <dbReference type="EC" id="5.4.99.25"/>
    </reaction>
</comment>
<dbReference type="GO" id="GO:0160148">
    <property type="term" value="F:tRNA pseudouridine(55) synthase activity"/>
    <property type="evidence" value="ECO:0007669"/>
    <property type="project" value="UniProtKB-EC"/>
</dbReference>
<evidence type="ECO:0000256" key="4">
    <source>
        <dbReference type="ARBA" id="ARBA00023235"/>
    </source>
</evidence>
<dbReference type="FunFam" id="3.30.2350.10:FF:000011">
    <property type="entry name" value="tRNA pseudouridine synthase B"/>
    <property type="match status" value="1"/>
</dbReference>
<dbReference type="HAMAP" id="MF_01080">
    <property type="entry name" value="TruB_bact"/>
    <property type="match status" value="1"/>
</dbReference>
<dbReference type="Pfam" id="PF16198">
    <property type="entry name" value="TruB_C_2"/>
    <property type="match status" value="1"/>
</dbReference>
<dbReference type="InterPro" id="IPR020103">
    <property type="entry name" value="PsdUridine_synth_cat_dom_sf"/>
</dbReference>
<dbReference type="EC" id="5.4.99.25" evidence="5"/>
<evidence type="ECO:0000313" key="8">
    <source>
        <dbReference type="EMBL" id="KEY61892.1"/>
    </source>
</evidence>
<dbReference type="AlphaFoldDB" id="A0A084A9B3"/>
<dbReference type="Pfam" id="PF01509">
    <property type="entry name" value="TruB_N"/>
    <property type="match status" value="1"/>
</dbReference>
<evidence type="ECO:0000256" key="3">
    <source>
        <dbReference type="ARBA" id="ARBA00022694"/>
    </source>
</evidence>
<dbReference type="Gene3D" id="3.30.2350.10">
    <property type="entry name" value="Pseudouridine synthase"/>
    <property type="match status" value="1"/>
</dbReference>
<comment type="function">
    <text evidence="5">Responsible for synthesis of pseudouridine from uracil-55 in the psi GC loop of transfer RNAs.</text>
</comment>
<keyword evidence="3 5" id="KW-0819">tRNA processing</keyword>
<dbReference type="InterPro" id="IPR032819">
    <property type="entry name" value="TruB_C"/>
</dbReference>
<dbReference type="PANTHER" id="PTHR13767">
    <property type="entry name" value="TRNA-PSEUDOURIDINE SYNTHASE"/>
    <property type="match status" value="1"/>
</dbReference>
<dbReference type="EMBL" id="AZSI01000105">
    <property type="protein sequence ID" value="KEY61892.1"/>
    <property type="molecule type" value="Genomic_DNA"/>
</dbReference>